<feature type="domain" description="DUF11" evidence="2">
    <location>
        <begin position="631"/>
        <end position="725"/>
    </location>
</feature>
<keyword evidence="4" id="KW-1185">Reference proteome</keyword>
<dbReference type="Gene3D" id="2.60.40.3440">
    <property type="match status" value="1"/>
</dbReference>
<dbReference type="Gene3D" id="2.60.40.1170">
    <property type="entry name" value="Mu homology domain, subdomain B"/>
    <property type="match status" value="1"/>
</dbReference>
<organism evidence="3 4">
    <name type="scientific">Pontixanthobacter gangjinensis</name>
    <dbReference type="NCBI Taxonomy" id="1028742"/>
    <lineage>
        <taxon>Bacteria</taxon>
        <taxon>Pseudomonadati</taxon>
        <taxon>Pseudomonadota</taxon>
        <taxon>Alphaproteobacteria</taxon>
        <taxon>Sphingomonadales</taxon>
        <taxon>Erythrobacteraceae</taxon>
        <taxon>Pontixanthobacter</taxon>
    </lineage>
</organism>
<evidence type="ECO:0000259" key="2">
    <source>
        <dbReference type="Pfam" id="PF01345"/>
    </source>
</evidence>
<feature type="domain" description="DUF11" evidence="2">
    <location>
        <begin position="406"/>
        <end position="527"/>
    </location>
</feature>
<evidence type="ECO:0000313" key="3">
    <source>
        <dbReference type="EMBL" id="MXO55346.1"/>
    </source>
</evidence>
<dbReference type="AlphaFoldDB" id="A0A6I4SJK6"/>
<dbReference type="NCBIfam" id="TIGR01451">
    <property type="entry name" value="B_ant_repeat"/>
    <property type="match status" value="2"/>
</dbReference>
<feature type="signal peptide" evidence="1">
    <location>
        <begin position="1"/>
        <end position="39"/>
    </location>
</feature>
<reference evidence="3 4" key="1">
    <citation type="submission" date="2019-12" db="EMBL/GenBank/DDBJ databases">
        <title>Genomic-based taxomic classification of the family Erythrobacteraceae.</title>
        <authorList>
            <person name="Xu L."/>
        </authorList>
    </citation>
    <scope>NUCLEOTIDE SEQUENCE [LARGE SCALE GENOMIC DNA]</scope>
    <source>
        <strain evidence="3 4">JCM 17802</strain>
    </source>
</reference>
<feature type="chain" id="PRO_5026043658" evidence="1">
    <location>
        <begin position="40"/>
        <end position="726"/>
    </location>
</feature>
<dbReference type="InterPro" id="IPR051172">
    <property type="entry name" value="Chlamydia_OmcB"/>
</dbReference>
<dbReference type="NCBIfam" id="TIGR04226">
    <property type="entry name" value="RrgB_K2N_iso_D2"/>
    <property type="match status" value="1"/>
</dbReference>
<protein>
    <submittedName>
        <fullName evidence="3">DUF11 domain-containing protein</fullName>
    </submittedName>
</protein>
<proteinExistence type="predicted"/>
<dbReference type="Pfam" id="PF01345">
    <property type="entry name" value="DUF11"/>
    <property type="match status" value="2"/>
</dbReference>
<sequence>MLSTDAKIYEGTNLLRHTASCFAACLLTAASILPHVANAQTTTVGSTDNNGADDEQEQSDLTSVELQCSFPANNPLPLFIQLDPVSNSGGNSSDISILFDTDGDGNANYSYVVTLGNDPFSVIAIDLQEGNNDSSPIKISGTSTNISIGTTTSATSLGINPFDGGDDTRVALNLDLSVIATHAGVTLDDVKFINITTIPSSSATSNPKDILLDTAAAFVSDDSSTTTVDSIVTFDTLTNDSAKIDWSTAQIVTQPLHGIATINPDGTVSYEPDGDYTGADSFTYSAIATDCSTYTATVTVDITGIAAADDAVSVTGLDAGLPAIINVHDNDTIDGAVTSPSNTTLAVASGSSVPSALTFDPSTGAVGVTPGALPGIYSFQYEICDATDPTNCKIATVTVEVSGADLVTKKIVSSGDATPAVGETVEFTISVTNNGSADATNVALTDTLPAGLTATVNNGATGTGTYDAGSGLWAIGSLANGATATLTLEGTVDAGQGGTTITNTLASAATANETDPGTSGDELSASVDAVEIIANTENGTSLAGTASTPIANVRANDTINGDQADATNSTIAESGTWPAGITLDTNSGAISVAAAVSAGTYNIDYELCDLNSPANCISVSDTITVNQPRVDLAITKSNGTTVLMSGSTTTYTVTVTNNGPDPVAGAVVTDAPGTGITCNSASVVNIAGDGVPSGSYTFSNLSGAGIVLGTLSIGQTATLTYSCQVN</sequence>
<evidence type="ECO:0000256" key="1">
    <source>
        <dbReference type="SAM" id="SignalP"/>
    </source>
</evidence>
<dbReference type="OrthoDB" id="5400913at2"/>
<comment type="caution">
    <text evidence="3">The sequence shown here is derived from an EMBL/GenBank/DDBJ whole genome shotgun (WGS) entry which is preliminary data.</text>
</comment>
<dbReference type="Proteomes" id="UP000468943">
    <property type="component" value="Unassembled WGS sequence"/>
</dbReference>
<evidence type="ECO:0000313" key="4">
    <source>
        <dbReference type="Proteomes" id="UP000468943"/>
    </source>
</evidence>
<dbReference type="InterPro" id="IPR047589">
    <property type="entry name" value="DUF11_rpt"/>
</dbReference>
<dbReference type="Pfam" id="PF17963">
    <property type="entry name" value="Big_9"/>
    <property type="match status" value="1"/>
</dbReference>
<keyword evidence="1" id="KW-0732">Signal</keyword>
<dbReference type="InterPro" id="IPR026466">
    <property type="entry name" value="Fim_isopep_form_D2_dom"/>
</dbReference>
<dbReference type="EMBL" id="WTYS01000001">
    <property type="protein sequence ID" value="MXO55346.1"/>
    <property type="molecule type" value="Genomic_DNA"/>
</dbReference>
<name>A0A6I4SJK6_9SPHN</name>
<dbReference type="RefSeq" id="WP_160596680.1">
    <property type="nucleotide sequence ID" value="NZ_WTYS01000001.1"/>
</dbReference>
<accession>A0A6I4SJK6</accession>
<gene>
    <name evidence="3" type="ORF">GRI36_00485</name>
</gene>
<dbReference type="InterPro" id="IPR001434">
    <property type="entry name" value="OmcB-like_DUF11"/>
</dbReference>
<dbReference type="PANTHER" id="PTHR34819">
    <property type="entry name" value="LARGE CYSTEINE-RICH PERIPLASMIC PROTEIN OMCB"/>
    <property type="match status" value="1"/>
</dbReference>
<dbReference type="Pfam" id="PF05345">
    <property type="entry name" value="He_PIG"/>
    <property type="match status" value="1"/>
</dbReference>